<dbReference type="OrthoDB" id="7931507at2"/>
<gene>
    <name evidence="1" type="ORF">W911_13415</name>
</gene>
<name>V5SF85_9HYPH</name>
<dbReference type="Proteomes" id="UP000018542">
    <property type="component" value="Chromosome"/>
</dbReference>
<proteinExistence type="predicted"/>
<keyword evidence="2" id="KW-1185">Reference proteome</keyword>
<dbReference type="PATRIC" id="fig|1029756.8.peg.2794"/>
<evidence type="ECO:0000313" key="2">
    <source>
        <dbReference type="Proteomes" id="UP000018542"/>
    </source>
</evidence>
<reference evidence="1 2" key="1">
    <citation type="journal article" date="2014" name="Genome Announc.">
        <title>Complete Genome Sequence of Hyphomicrobium nitrativorans Strain NL23, a Denitrifying Bacterium Isolated from Biofilm of a Methanol-Fed Denitrification System Treating Seawater at the Montreal Biodome.</title>
        <authorList>
            <person name="Martineau C."/>
            <person name="Villeneuve C."/>
            <person name="Mauffrey F."/>
            <person name="Villemur R."/>
        </authorList>
    </citation>
    <scope>NUCLEOTIDE SEQUENCE [LARGE SCALE GENOMIC DNA]</scope>
    <source>
        <strain evidence="1">NL23</strain>
    </source>
</reference>
<dbReference type="AlphaFoldDB" id="V5SF85"/>
<dbReference type="RefSeq" id="WP_023788007.1">
    <property type="nucleotide sequence ID" value="NC_022997.1"/>
</dbReference>
<protein>
    <submittedName>
        <fullName evidence="1">Uncharacterized protein</fullName>
    </submittedName>
</protein>
<accession>V5SF85</accession>
<dbReference type="HOGENOM" id="CLU_1480136_0_0_5"/>
<sequence>MLEKDLYPLVQVYLNIAFSPRLGPMFGDFRPLSAVTANSGGNTTGVWSKPDLCLVALWRQKYGLHWHLDVHGFEVKPLGKCSTQSVYEALNHTSLVHYSHLMWHCSDWDERDQTCHSVLEACSRFGVGLITFSDPGDVRSYEIRVPAHKHAPTPDALDEFLETRLEASDRKQLQSWIQELQ</sequence>
<evidence type="ECO:0000313" key="1">
    <source>
        <dbReference type="EMBL" id="AHB49183.1"/>
    </source>
</evidence>
<organism evidence="1 2">
    <name type="scientific">Hyphomicrobium nitrativorans NL23</name>
    <dbReference type="NCBI Taxonomy" id="1029756"/>
    <lineage>
        <taxon>Bacteria</taxon>
        <taxon>Pseudomonadati</taxon>
        <taxon>Pseudomonadota</taxon>
        <taxon>Alphaproteobacteria</taxon>
        <taxon>Hyphomicrobiales</taxon>
        <taxon>Hyphomicrobiaceae</taxon>
        <taxon>Hyphomicrobium</taxon>
    </lineage>
</organism>
<dbReference type="EMBL" id="CP006912">
    <property type="protein sequence ID" value="AHB49183.1"/>
    <property type="molecule type" value="Genomic_DNA"/>
</dbReference>
<dbReference type="KEGG" id="hni:W911_13415"/>
<dbReference type="STRING" id="1029756.W911_13415"/>